<organism evidence="1 2">
    <name type="scientific">Coemansia furcata</name>
    <dbReference type="NCBI Taxonomy" id="417177"/>
    <lineage>
        <taxon>Eukaryota</taxon>
        <taxon>Fungi</taxon>
        <taxon>Fungi incertae sedis</taxon>
        <taxon>Zoopagomycota</taxon>
        <taxon>Kickxellomycotina</taxon>
        <taxon>Kickxellomycetes</taxon>
        <taxon>Kickxellales</taxon>
        <taxon>Kickxellaceae</taxon>
        <taxon>Coemansia</taxon>
    </lineage>
</organism>
<proteinExistence type="predicted"/>
<evidence type="ECO:0000313" key="2">
    <source>
        <dbReference type="Proteomes" id="UP001140096"/>
    </source>
</evidence>
<keyword evidence="2" id="KW-1185">Reference proteome</keyword>
<reference evidence="1" key="1">
    <citation type="submission" date="2022-07" db="EMBL/GenBank/DDBJ databases">
        <title>Phylogenomic reconstructions and comparative analyses of Kickxellomycotina fungi.</title>
        <authorList>
            <person name="Reynolds N.K."/>
            <person name="Stajich J.E."/>
            <person name="Barry K."/>
            <person name="Grigoriev I.V."/>
            <person name="Crous P."/>
            <person name="Smith M.E."/>
        </authorList>
    </citation>
    <scope>NUCLEOTIDE SEQUENCE</scope>
    <source>
        <strain evidence="1">CBS 102833</strain>
    </source>
</reference>
<accession>A0ACC1KZQ3</accession>
<gene>
    <name evidence="1" type="ORF">H4S07_005789</name>
</gene>
<dbReference type="Proteomes" id="UP001140096">
    <property type="component" value="Unassembled WGS sequence"/>
</dbReference>
<protein>
    <submittedName>
        <fullName evidence="1">Uncharacterized protein</fullName>
    </submittedName>
</protein>
<evidence type="ECO:0000313" key="1">
    <source>
        <dbReference type="EMBL" id="KAJ2798060.1"/>
    </source>
</evidence>
<sequence length="81" mass="8888">MSSAPETSKHSANLYVQIANYSYLQYSSIAARALRRVAKTELQAEIAKREGLAVKYSKWDSGKAGVFAAIPIVETRPKADN</sequence>
<name>A0ACC1KZQ3_9FUNG</name>
<comment type="caution">
    <text evidence="1">The sequence shown here is derived from an EMBL/GenBank/DDBJ whole genome shotgun (WGS) entry which is preliminary data.</text>
</comment>
<dbReference type="EMBL" id="JANBUP010003047">
    <property type="protein sequence ID" value="KAJ2798060.1"/>
    <property type="molecule type" value="Genomic_DNA"/>
</dbReference>